<proteinExistence type="predicted"/>
<sequence length="122" mass="14191">MASKGPIGLKPDARQNMDQPQMQMNQNVANSSSPQPQQPAIILKEDDKMPLFLIKLWNIVEDPNYYDVIRWDDSGYSFHILDPYSFCRNVLPQYFKHNNLNRNTDDTIADGFRKMTPIERTS</sequence>
<accession>A0AC34RB06</accession>
<reference evidence="2" key="1">
    <citation type="submission" date="2022-11" db="UniProtKB">
        <authorList>
            <consortium name="WormBaseParasite"/>
        </authorList>
    </citation>
    <scope>IDENTIFICATION</scope>
</reference>
<dbReference type="WBParaSite" id="JU765_v2.g5191.t1">
    <property type="protein sequence ID" value="JU765_v2.g5191.t1"/>
    <property type="gene ID" value="JU765_v2.g5191"/>
</dbReference>
<evidence type="ECO:0000313" key="2">
    <source>
        <dbReference type="WBParaSite" id="JU765_v2.g5191.t1"/>
    </source>
</evidence>
<name>A0AC34RB06_9BILA</name>
<organism evidence="1 2">
    <name type="scientific">Panagrolaimus sp. JU765</name>
    <dbReference type="NCBI Taxonomy" id="591449"/>
    <lineage>
        <taxon>Eukaryota</taxon>
        <taxon>Metazoa</taxon>
        <taxon>Ecdysozoa</taxon>
        <taxon>Nematoda</taxon>
        <taxon>Chromadorea</taxon>
        <taxon>Rhabditida</taxon>
        <taxon>Tylenchina</taxon>
        <taxon>Panagrolaimomorpha</taxon>
        <taxon>Panagrolaimoidea</taxon>
        <taxon>Panagrolaimidae</taxon>
        <taxon>Panagrolaimus</taxon>
    </lineage>
</organism>
<protein>
    <submittedName>
        <fullName evidence="2">HSF-type DNA-binding domain-containing protein</fullName>
    </submittedName>
</protein>
<evidence type="ECO:0000313" key="1">
    <source>
        <dbReference type="Proteomes" id="UP000887576"/>
    </source>
</evidence>
<dbReference type="Proteomes" id="UP000887576">
    <property type="component" value="Unplaced"/>
</dbReference>